<keyword evidence="7" id="KW-0597">Phosphoprotein</keyword>
<dbReference type="GO" id="GO:0006355">
    <property type="term" value="P:regulation of DNA-templated transcription"/>
    <property type="evidence" value="ECO:0007669"/>
    <property type="project" value="InterPro"/>
</dbReference>
<accession>A0A445MUL8</accession>
<dbReference type="Pfam" id="PF00072">
    <property type="entry name" value="Response_reg"/>
    <property type="match status" value="1"/>
</dbReference>
<dbReference type="Gene3D" id="1.10.8.60">
    <property type="match status" value="1"/>
</dbReference>
<dbReference type="InterPro" id="IPR001789">
    <property type="entry name" value="Sig_transdc_resp-reg_receiver"/>
</dbReference>
<keyword evidence="1" id="KW-0547">Nucleotide-binding</keyword>
<keyword evidence="6" id="KW-0804">Transcription</keyword>
<dbReference type="EMBL" id="OJIN01000084">
    <property type="protein sequence ID" value="SPD73197.1"/>
    <property type="molecule type" value="Genomic_DNA"/>
</dbReference>
<dbReference type="SUPFAM" id="SSF46689">
    <property type="entry name" value="Homeodomain-like"/>
    <property type="match status" value="1"/>
</dbReference>
<dbReference type="Pfam" id="PF02954">
    <property type="entry name" value="HTH_8"/>
    <property type="match status" value="1"/>
</dbReference>
<dbReference type="InterPro" id="IPR058031">
    <property type="entry name" value="AAA_lid_NorR"/>
</dbReference>
<evidence type="ECO:0000256" key="1">
    <source>
        <dbReference type="ARBA" id="ARBA00022741"/>
    </source>
</evidence>
<dbReference type="Gene3D" id="3.40.50.2300">
    <property type="match status" value="1"/>
</dbReference>
<reference evidence="10" key="1">
    <citation type="submission" date="2018-01" db="EMBL/GenBank/DDBJ databases">
        <authorList>
            <person name="Regsiter A."/>
            <person name="William W."/>
        </authorList>
    </citation>
    <scope>NUCLEOTIDE SEQUENCE</scope>
    <source>
        <strain evidence="10">TRIP AH-1</strain>
    </source>
</reference>
<evidence type="ECO:0000256" key="4">
    <source>
        <dbReference type="ARBA" id="ARBA00023125"/>
    </source>
</evidence>
<dbReference type="InterPro" id="IPR027417">
    <property type="entry name" value="P-loop_NTPase"/>
</dbReference>
<feature type="modified residue" description="4-aspartylphosphate" evidence="7">
    <location>
        <position position="54"/>
    </location>
</feature>
<dbReference type="InterPro" id="IPR025944">
    <property type="entry name" value="Sigma_54_int_dom_CS"/>
</dbReference>
<dbReference type="PROSITE" id="PS50045">
    <property type="entry name" value="SIGMA54_INTERACT_4"/>
    <property type="match status" value="1"/>
</dbReference>
<dbReference type="SMART" id="SM00382">
    <property type="entry name" value="AAA"/>
    <property type="match status" value="1"/>
</dbReference>
<dbReference type="SUPFAM" id="SSF52172">
    <property type="entry name" value="CheY-like"/>
    <property type="match status" value="1"/>
</dbReference>
<dbReference type="InterPro" id="IPR009057">
    <property type="entry name" value="Homeodomain-like_sf"/>
</dbReference>
<dbReference type="FunFam" id="3.40.50.300:FF:000006">
    <property type="entry name" value="DNA-binding transcriptional regulator NtrC"/>
    <property type="match status" value="1"/>
</dbReference>
<dbReference type="InterPro" id="IPR003593">
    <property type="entry name" value="AAA+_ATPase"/>
</dbReference>
<dbReference type="CDD" id="cd00009">
    <property type="entry name" value="AAA"/>
    <property type="match status" value="1"/>
</dbReference>
<keyword evidence="5" id="KW-0010">Activator</keyword>
<name>A0A445MUL8_9BACT</name>
<dbReference type="Gene3D" id="1.10.10.60">
    <property type="entry name" value="Homeodomain-like"/>
    <property type="match status" value="1"/>
</dbReference>
<dbReference type="GO" id="GO:0005524">
    <property type="term" value="F:ATP binding"/>
    <property type="evidence" value="ECO:0007669"/>
    <property type="project" value="UniProtKB-KW"/>
</dbReference>
<dbReference type="InterPro" id="IPR002197">
    <property type="entry name" value="HTH_Fis"/>
</dbReference>
<evidence type="ECO:0000256" key="2">
    <source>
        <dbReference type="ARBA" id="ARBA00022840"/>
    </source>
</evidence>
<sequence>MDDLKILFVDDEREILSIVKEYLSLRGYDVMVADNGNEALEAIKEKGFDIVFTDLNMPGCSGMELLAATKEHLPETEVVIVTGHGTIESAIEALRLGSYDYLQKPIKLERLKILIDRISEKNSLKRENILIKRRLKERYQFDELVGVSPKMQEIYEIIDRISINTPTVLIQGESGTGKEVVAKVIHQNSGRKGMPFIPVNCGAMVEGLLESELFGHVKGSFTGAIKDKIGLFKAAEGGTIFLDEIAELTPNLQVKLLRVLQEKKIRAVGDTSEYNVEARVIAATNRNLEEAIKSGALRRDLFYRLNVVSVRMPPLRERKEDVPLFINYFLNKFNVLTKRKVSSISQEAMNALLNYNWPGNVRQLENAIERAFVLGVGESIELTDLPSEVREFAEAPRRMGATLNLKENEIILIKESLDKTGGNKAKAADLLGINLTTLYRKIKKYGMLPICD</sequence>
<protein>
    <submittedName>
        <fullName evidence="10">Acetoacetate metabolism regulatory protein AtoC</fullName>
    </submittedName>
</protein>
<dbReference type="PROSITE" id="PS50110">
    <property type="entry name" value="RESPONSE_REGULATORY"/>
    <property type="match status" value="1"/>
</dbReference>
<feature type="domain" description="Sigma-54 factor interaction" evidence="8">
    <location>
        <begin position="144"/>
        <end position="373"/>
    </location>
</feature>
<dbReference type="FunFam" id="1.10.8.60:FF:000014">
    <property type="entry name" value="DNA-binding transcriptional regulator NtrC"/>
    <property type="match status" value="1"/>
</dbReference>
<dbReference type="Pfam" id="PF00158">
    <property type="entry name" value="Sigma54_activat"/>
    <property type="match status" value="1"/>
</dbReference>
<proteinExistence type="predicted"/>
<dbReference type="InterPro" id="IPR002078">
    <property type="entry name" value="Sigma_54_int"/>
</dbReference>
<evidence type="ECO:0000259" key="9">
    <source>
        <dbReference type="PROSITE" id="PS50110"/>
    </source>
</evidence>
<evidence type="ECO:0000259" key="8">
    <source>
        <dbReference type="PROSITE" id="PS50045"/>
    </source>
</evidence>
<dbReference type="PROSITE" id="PS00688">
    <property type="entry name" value="SIGMA54_INTERACT_3"/>
    <property type="match status" value="1"/>
</dbReference>
<dbReference type="InterPro" id="IPR025662">
    <property type="entry name" value="Sigma_54_int_dom_ATP-bd_1"/>
</dbReference>
<feature type="domain" description="Response regulatory" evidence="9">
    <location>
        <begin position="5"/>
        <end position="119"/>
    </location>
</feature>
<evidence type="ECO:0000256" key="6">
    <source>
        <dbReference type="ARBA" id="ARBA00023163"/>
    </source>
</evidence>
<dbReference type="Pfam" id="PF25601">
    <property type="entry name" value="AAA_lid_14"/>
    <property type="match status" value="1"/>
</dbReference>
<keyword evidence="4" id="KW-0238">DNA-binding</keyword>
<dbReference type="SMART" id="SM00448">
    <property type="entry name" value="REC"/>
    <property type="match status" value="1"/>
</dbReference>
<dbReference type="PROSITE" id="PS00675">
    <property type="entry name" value="SIGMA54_INTERACT_1"/>
    <property type="match status" value="1"/>
</dbReference>
<dbReference type="GO" id="GO:0000160">
    <property type="term" value="P:phosphorelay signal transduction system"/>
    <property type="evidence" value="ECO:0007669"/>
    <property type="project" value="InterPro"/>
</dbReference>
<dbReference type="GO" id="GO:0043565">
    <property type="term" value="F:sequence-specific DNA binding"/>
    <property type="evidence" value="ECO:0007669"/>
    <property type="project" value="InterPro"/>
</dbReference>
<keyword evidence="3" id="KW-0805">Transcription regulation</keyword>
<gene>
    <name evidence="10" type="primary">atoC</name>
    <name evidence="10" type="ORF">PITCH_A1740006</name>
</gene>
<evidence type="ECO:0000256" key="3">
    <source>
        <dbReference type="ARBA" id="ARBA00023015"/>
    </source>
</evidence>
<dbReference type="SUPFAM" id="SSF52540">
    <property type="entry name" value="P-loop containing nucleoside triphosphate hydrolases"/>
    <property type="match status" value="1"/>
</dbReference>
<dbReference type="InterPro" id="IPR011006">
    <property type="entry name" value="CheY-like_superfamily"/>
</dbReference>
<dbReference type="InterPro" id="IPR025943">
    <property type="entry name" value="Sigma_54_int_dom_ATP-bd_2"/>
</dbReference>
<keyword evidence="2" id="KW-0067">ATP-binding</keyword>
<evidence type="ECO:0000256" key="7">
    <source>
        <dbReference type="PROSITE-ProRule" id="PRU00169"/>
    </source>
</evidence>
<dbReference type="PROSITE" id="PS00676">
    <property type="entry name" value="SIGMA54_INTERACT_2"/>
    <property type="match status" value="1"/>
</dbReference>
<organism evidence="10">
    <name type="scientific">uncultured Desulfobacterium sp</name>
    <dbReference type="NCBI Taxonomy" id="201089"/>
    <lineage>
        <taxon>Bacteria</taxon>
        <taxon>Pseudomonadati</taxon>
        <taxon>Thermodesulfobacteriota</taxon>
        <taxon>Desulfobacteria</taxon>
        <taxon>Desulfobacterales</taxon>
        <taxon>Desulfobacteriaceae</taxon>
        <taxon>Desulfobacterium</taxon>
        <taxon>environmental samples</taxon>
    </lineage>
</organism>
<dbReference type="PRINTS" id="PR01590">
    <property type="entry name" value="HTHFIS"/>
</dbReference>
<dbReference type="Gene3D" id="3.40.50.300">
    <property type="entry name" value="P-loop containing nucleotide triphosphate hydrolases"/>
    <property type="match status" value="1"/>
</dbReference>
<evidence type="ECO:0000256" key="5">
    <source>
        <dbReference type="ARBA" id="ARBA00023159"/>
    </source>
</evidence>
<dbReference type="PANTHER" id="PTHR32071">
    <property type="entry name" value="TRANSCRIPTIONAL REGULATORY PROTEIN"/>
    <property type="match status" value="1"/>
</dbReference>
<dbReference type="AlphaFoldDB" id="A0A445MUL8"/>
<evidence type="ECO:0000313" key="10">
    <source>
        <dbReference type="EMBL" id="SPD73197.1"/>
    </source>
</evidence>